<feature type="compositionally biased region" description="Polar residues" evidence="1">
    <location>
        <begin position="114"/>
        <end position="180"/>
    </location>
</feature>
<gene>
    <name evidence="3" type="ORF">K470DRAFT_295929</name>
</gene>
<protein>
    <submittedName>
        <fullName evidence="3">Uncharacterized protein</fullName>
    </submittedName>
</protein>
<evidence type="ECO:0000313" key="4">
    <source>
        <dbReference type="Proteomes" id="UP000799421"/>
    </source>
</evidence>
<feature type="region of interest" description="Disordered" evidence="1">
    <location>
        <begin position="46"/>
        <end position="180"/>
    </location>
</feature>
<reference evidence="3" key="1">
    <citation type="journal article" date="2020" name="Stud. Mycol.">
        <title>101 Dothideomycetes genomes: a test case for predicting lifestyles and emergence of pathogens.</title>
        <authorList>
            <person name="Haridas S."/>
            <person name="Albert R."/>
            <person name="Binder M."/>
            <person name="Bloem J."/>
            <person name="Labutti K."/>
            <person name="Salamov A."/>
            <person name="Andreopoulos B."/>
            <person name="Baker S."/>
            <person name="Barry K."/>
            <person name="Bills G."/>
            <person name="Bluhm B."/>
            <person name="Cannon C."/>
            <person name="Castanera R."/>
            <person name="Culley D."/>
            <person name="Daum C."/>
            <person name="Ezra D."/>
            <person name="Gonzalez J."/>
            <person name="Henrissat B."/>
            <person name="Kuo A."/>
            <person name="Liang C."/>
            <person name="Lipzen A."/>
            <person name="Lutzoni F."/>
            <person name="Magnuson J."/>
            <person name="Mondo S."/>
            <person name="Nolan M."/>
            <person name="Ohm R."/>
            <person name="Pangilinan J."/>
            <person name="Park H.-J."/>
            <person name="Ramirez L."/>
            <person name="Alfaro M."/>
            <person name="Sun H."/>
            <person name="Tritt A."/>
            <person name="Yoshinaga Y."/>
            <person name="Zwiers L.-H."/>
            <person name="Turgeon B."/>
            <person name="Goodwin S."/>
            <person name="Spatafora J."/>
            <person name="Crous P."/>
            <person name="Grigoriev I."/>
        </authorList>
    </citation>
    <scope>NUCLEOTIDE SEQUENCE</scope>
    <source>
        <strain evidence="3">CBS 480.64</strain>
    </source>
</reference>
<feature type="transmembrane region" description="Helical" evidence="2">
    <location>
        <begin position="283"/>
        <end position="300"/>
    </location>
</feature>
<proteinExistence type="predicted"/>
<evidence type="ECO:0000313" key="3">
    <source>
        <dbReference type="EMBL" id="KAF2859169.1"/>
    </source>
</evidence>
<keyword evidence="2" id="KW-1133">Transmembrane helix</keyword>
<feature type="transmembrane region" description="Helical" evidence="2">
    <location>
        <begin position="245"/>
        <end position="263"/>
    </location>
</feature>
<organism evidence="3 4">
    <name type="scientific">Piedraia hortae CBS 480.64</name>
    <dbReference type="NCBI Taxonomy" id="1314780"/>
    <lineage>
        <taxon>Eukaryota</taxon>
        <taxon>Fungi</taxon>
        <taxon>Dikarya</taxon>
        <taxon>Ascomycota</taxon>
        <taxon>Pezizomycotina</taxon>
        <taxon>Dothideomycetes</taxon>
        <taxon>Dothideomycetidae</taxon>
        <taxon>Capnodiales</taxon>
        <taxon>Piedraiaceae</taxon>
        <taxon>Piedraia</taxon>
    </lineage>
</organism>
<evidence type="ECO:0000256" key="2">
    <source>
        <dbReference type="SAM" id="Phobius"/>
    </source>
</evidence>
<sequence>MSQRHSTKGEQPMFLSDINHNHGDQEHMAIGENLIINKGTRFPDIESQAHMGSPEVPLFNGSTHTSNGIEGSNGSQGEIADPKKTFVGHEASMGNAQSPGIGQDNESQWETDSSESLSSNGNIPSGQDSDHNYGSNGNTGRAENPPISDNTNMGDTQSRAEPNDTSPPDVITSTENANTRATILYTPNTEPEADADARETSPVHANPQPNASIALVILIPTSWAHFFDLMLGPPPQQQVNFWTEISRVIFVVLAVHVTTYFFVSSWESLLVKYLDGPTADGARYIGGFLLAHLLSILRVTRPRSLREWLYGN</sequence>
<evidence type="ECO:0000256" key="1">
    <source>
        <dbReference type="SAM" id="MobiDB-lite"/>
    </source>
</evidence>
<dbReference type="Proteomes" id="UP000799421">
    <property type="component" value="Unassembled WGS sequence"/>
</dbReference>
<feature type="compositionally biased region" description="Polar residues" evidence="1">
    <location>
        <begin position="60"/>
        <end position="76"/>
    </location>
</feature>
<feature type="compositionally biased region" description="Polar residues" evidence="1">
    <location>
        <begin position="94"/>
        <end position="106"/>
    </location>
</feature>
<accession>A0A6A7BWT6</accession>
<keyword evidence="4" id="KW-1185">Reference proteome</keyword>
<keyword evidence="2" id="KW-0472">Membrane</keyword>
<name>A0A6A7BWT6_9PEZI</name>
<dbReference type="EMBL" id="MU005997">
    <property type="protein sequence ID" value="KAF2859169.1"/>
    <property type="molecule type" value="Genomic_DNA"/>
</dbReference>
<dbReference type="AlphaFoldDB" id="A0A6A7BWT6"/>
<keyword evidence="2" id="KW-0812">Transmembrane</keyword>